<dbReference type="EMBL" id="CADCTN010000153">
    <property type="protein sequence ID" value="CAA9251753.1"/>
    <property type="molecule type" value="Genomic_DNA"/>
</dbReference>
<feature type="region of interest" description="Disordered" evidence="1">
    <location>
        <begin position="1"/>
        <end position="86"/>
    </location>
</feature>
<name>A0A6J4IG58_9ACTN</name>
<dbReference type="AlphaFoldDB" id="A0A6J4IG58"/>
<protein>
    <submittedName>
        <fullName evidence="3">Possible peptidase of M23/37 family</fullName>
    </submittedName>
</protein>
<feature type="compositionally biased region" description="Low complexity" evidence="1">
    <location>
        <begin position="20"/>
        <end position="36"/>
    </location>
</feature>
<dbReference type="PANTHER" id="PTHR21666">
    <property type="entry name" value="PEPTIDASE-RELATED"/>
    <property type="match status" value="1"/>
</dbReference>
<dbReference type="InterPro" id="IPR011055">
    <property type="entry name" value="Dup_hybrid_motif"/>
</dbReference>
<dbReference type="Gene3D" id="2.70.70.10">
    <property type="entry name" value="Glucose Permease (Domain IIA)"/>
    <property type="match status" value="1"/>
</dbReference>
<dbReference type="InterPro" id="IPR050570">
    <property type="entry name" value="Cell_wall_metabolism_enzyme"/>
</dbReference>
<evidence type="ECO:0000259" key="2">
    <source>
        <dbReference type="Pfam" id="PF01551"/>
    </source>
</evidence>
<dbReference type="GO" id="GO:0004222">
    <property type="term" value="F:metalloendopeptidase activity"/>
    <property type="evidence" value="ECO:0007669"/>
    <property type="project" value="TreeGrafter"/>
</dbReference>
<dbReference type="SUPFAM" id="SSF51261">
    <property type="entry name" value="Duplicated hybrid motif"/>
    <property type="match status" value="1"/>
</dbReference>
<sequence>MSSLYQDRLLPEGSEPASGSAPTLAPARATSRTPAAEKVTSTVPTQRLGTAQREETTQTTTTEQSPRARTRRTSTAKTAGTLAARAKAAGTATRKVATAKAATVKVATAKAATVKVATAKATTGKVATAKVATVKAATVKPAATKAATAKAATVKAATVKAAATKPAVAKPAVAKPATTKPAAAKPATAKAATAKPAVAKPVTVKASASKATAAKPVPAEAATPAVTTPPVGAVAPVQVRPTPHKRTVPADQILAALAEQSGTPAATTRASLEATESRVSAFLRRRPPSISRRPSLYLAAALICALGVSGFTTDGPAAQATDTVSHSVSVAEELGIEATPVEAITETDATQLLGDLAASRSVRDAEQAAAAQVQVQADQAAAAAAAAAAAEAARPKAVLPVDGARLTSGFGARWGTLHAGIDLAAPMQTPEFAVMDGVVLEAGPASGFGLAVYIQHENGDVTVYGHMDSILVDAGQVVRAGDTIALLGNRGQSTGPHLHFEVHVGGLDGTKTDPLPWLRERGVQI</sequence>
<reference evidence="3" key="1">
    <citation type="submission" date="2020-02" db="EMBL/GenBank/DDBJ databases">
        <authorList>
            <person name="Meier V. D."/>
        </authorList>
    </citation>
    <scope>NUCLEOTIDE SEQUENCE</scope>
    <source>
        <strain evidence="3">AVDCRST_MAG52</strain>
    </source>
</reference>
<gene>
    <name evidence="3" type="ORF">AVDCRST_MAG52-2125</name>
</gene>
<organism evidence="3">
    <name type="scientific">uncultured Blastococcus sp</name>
    <dbReference type="NCBI Taxonomy" id="217144"/>
    <lineage>
        <taxon>Bacteria</taxon>
        <taxon>Bacillati</taxon>
        <taxon>Actinomycetota</taxon>
        <taxon>Actinomycetes</taxon>
        <taxon>Geodermatophilales</taxon>
        <taxon>Geodermatophilaceae</taxon>
        <taxon>Blastococcus</taxon>
        <taxon>environmental samples</taxon>
    </lineage>
</organism>
<feature type="domain" description="M23ase beta-sheet core" evidence="2">
    <location>
        <begin position="417"/>
        <end position="506"/>
    </location>
</feature>
<dbReference type="CDD" id="cd12797">
    <property type="entry name" value="M23_peptidase"/>
    <property type="match status" value="1"/>
</dbReference>
<evidence type="ECO:0000313" key="3">
    <source>
        <dbReference type="EMBL" id="CAA9251753.1"/>
    </source>
</evidence>
<feature type="compositionally biased region" description="Low complexity" evidence="1">
    <location>
        <begin position="75"/>
        <end position="86"/>
    </location>
</feature>
<dbReference type="Pfam" id="PF01551">
    <property type="entry name" value="Peptidase_M23"/>
    <property type="match status" value="1"/>
</dbReference>
<feature type="compositionally biased region" description="Polar residues" evidence="1">
    <location>
        <begin position="39"/>
        <end position="49"/>
    </location>
</feature>
<accession>A0A6J4IG58</accession>
<proteinExistence type="predicted"/>
<feature type="region of interest" description="Disordered" evidence="1">
    <location>
        <begin position="171"/>
        <end position="228"/>
    </location>
</feature>
<dbReference type="InterPro" id="IPR016047">
    <property type="entry name" value="M23ase_b-sheet_dom"/>
</dbReference>
<evidence type="ECO:0000256" key="1">
    <source>
        <dbReference type="SAM" id="MobiDB-lite"/>
    </source>
</evidence>
<dbReference type="PANTHER" id="PTHR21666:SF270">
    <property type="entry name" value="MUREIN HYDROLASE ACTIVATOR ENVC"/>
    <property type="match status" value="1"/>
</dbReference>